<dbReference type="STRING" id="452662.SJA_C1-26930"/>
<evidence type="ECO:0000256" key="1">
    <source>
        <dbReference type="SAM" id="MobiDB-lite"/>
    </source>
</evidence>
<name>D4Z4J5_SPHIU</name>
<dbReference type="Proteomes" id="UP000007753">
    <property type="component" value="Chromosome 1"/>
</dbReference>
<accession>D4Z4J5</accession>
<reference evidence="2 3" key="1">
    <citation type="journal article" date="2010" name="J. Bacteriol.">
        <title>Complete genome sequence of the representative gamma-hexachlorocyclohexane-degrading bacterium Sphingobium japonicum UT26.</title>
        <authorList>
            <person name="Nagata Y."/>
            <person name="Ohtsubo Y."/>
            <person name="Endo R."/>
            <person name="Ichikawa N."/>
            <person name="Ankai A."/>
            <person name="Oguchi A."/>
            <person name="Fukui S."/>
            <person name="Fujita N."/>
            <person name="Tsuda M."/>
        </authorList>
    </citation>
    <scope>NUCLEOTIDE SEQUENCE [LARGE SCALE GENOMIC DNA]</scope>
    <source>
        <strain evidence="3">DSM 16413 / CCM 7287 / MTCC 6362 / UT26 / NBRC 101211 / UT26S</strain>
    </source>
</reference>
<dbReference type="HOGENOM" id="CLU_3048108_0_0_5"/>
<feature type="region of interest" description="Disordered" evidence="1">
    <location>
        <begin position="19"/>
        <end position="54"/>
    </location>
</feature>
<protein>
    <submittedName>
        <fullName evidence="2">Uncharacterized protein</fullName>
    </submittedName>
</protein>
<dbReference type="KEGG" id="sjp:SJA_C1-26930"/>
<dbReference type="EMBL" id="AP010803">
    <property type="protein sequence ID" value="BAI97527.1"/>
    <property type="molecule type" value="Genomic_DNA"/>
</dbReference>
<sequence length="54" mass="5801">MHILSCLFGRTLGPRRALAAPAAGMERRREPPASPIRNSCAGDRQGLSTSPGRR</sequence>
<evidence type="ECO:0000313" key="2">
    <source>
        <dbReference type="EMBL" id="BAI97527.1"/>
    </source>
</evidence>
<evidence type="ECO:0000313" key="3">
    <source>
        <dbReference type="Proteomes" id="UP000007753"/>
    </source>
</evidence>
<proteinExistence type="predicted"/>
<organism evidence="2 3">
    <name type="scientific">Sphingobium indicum (strain DSM 16413 / CCM 7287 / MTCC 6362 / UT26 / NBRC 101211 / UT26S)</name>
    <name type="common">Sphingobium japonicum</name>
    <dbReference type="NCBI Taxonomy" id="452662"/>
    <lineage>
        <taxon>Bacteria</taxon>
        <taxon>Pseudomonadati</taxon>
        <taxon>Pseudomonadota</taxon>
        <taxon>Alphaproteobacteria</taxon>
        <taxon>Sphingomonadales</taxon>
        <taxon>Sphingomonadaceae</taxon>
        <taxon>Sphingobium</taxon>
    </lineage>
</organism>
<gene>
    <name evidence="2" type="ordered locus">SJA_C1-26930</name>
</gene>
<dbReference type="AlphaFoldDB" id="D4Z4J5"/>
<keyword evidence="3" id="KW-1185">Reference proteome</keyword>